<name>A0ABP8CNR3_9FLAO</name>
<evidence type="ECO:0000256" key="1">
    <source>
        <dbReference type="ARBA" id="ARBA00022723"/>
    </source>
</evidence>
<protein>
    <submittedName>
        <fullName evidence="5">2-oxoglutarate and iron-dependent oxygenase domain-containing protein</fullName>
    </submittedName>
</protein>
<dbReference type="EMBL" id="BAABCB010000006">
    <property type="protein sequence ID" value="GAA4241520.1"/>
    <property type="molecule type" value="Genomic_DNA"/>
</dbReference>
<comment type="caution">
    <text evidence="5">The sequence shown here is derived from an EMBL/GenBank/DDBJ whole genome shotgun (WGS) entry which is preliminary data.</text>
</comment>
<feature type="domain" description="Isopenicillin N synthase-like Fe(2+) 2OG dioxygenase" evidence="3">
    <location>
        <begin position="169"/>
        <end position="270"/>
    </location>
</feature>
<evidence type="ECO:0000313" key="5">
    <source>
        <dbReference type="EMBL" id="GAA4241520.1"/>
    </source>
</evidence>
<keyword evidence="6" id="KW-1185">Reference proteome</keyword>
<evidence type="ECO:0000256" key="2">
    <source>
        <dbReference type="ARBA" id="ARBA00023004"/>
    </source>
</evidence>
<dbReference type="InterPro" id="IPR026992">
    <property type="entry name" value="DIOX_N"/>
</dbReference>
<dbReference type="SUPFAM" id="SSF51197">
    <property type="entry name" value="Clavaminate synthase-like"/>
    <property type="match status" value="1"/>
</dbReference>
<dbReference type="InterPro" id="IPR050295">
    <property type="entry name" value="Plant_2OG-oxidoreductases"/>
</dbReference>
<reference evidence="6" key="1">
    <citation type="journal article" date="2019" name="Int. J. Syst. Evol. Microbiol.">
        <title>The Global Catalogue of Microorganisms (GCM) 10K type strain sequencing project: providing services to taxonomists for standard genome sequencing and annotation.</title>
        <authorList>
            <consortium name="The Broad Institute Genomics Platform"/>
            <consortium name="The Broad Institute Genome Sequencing Center for Infectious Disease"/>
            <person name="Wu L."/>
            <person name="Ma J."/>
        </authorList>
    </citation>
    <scope>NUCLEOTIDE SEQUENCE [LARGE SCALE GENOMIC DNA]</scope>
    <source>
        <strain evidence="6">JCM 17633</strain>
    </source>
</reference>
<keyword evidence="1" id="KW-0479">Metal-binding</keyword>
<dbReference type="RefSeq" id="WP_344712813.1">
    <property type="nucleotide sequence ID" value="NZ_BAABCB010000006.1"/>
</dbReference>
<dbReference type="InterPro" id="IPR044861">
    <property type="entry name" value="IPNS-like_FE2OG_OXY"/>
</dbReference>
<dbReference type="InterPro" id="IPR027443">
    <property type="entry name" value="IPNS-like_sf"/>
</dbReference>
<proteinExistence type="predicted"/>
<dbReference type="Pfam" id="PF03171">
    <property type="entry name" value="2OG-FeII_Oxy"/>
    <property type="match status" value="1"/>
</dbReference>
<dbReference type="Pfam" id="PF14226">
    <property type="entry name" value="DIOX_N"/>
    <property type="match status" value="1"/>
</dbReference>
<organism evidence="5 6">
    <name type="scientific">Winogradskyella damuponensis</name>
    <dbReference type="NCBI Taxonomy" id="943939"/>
    <lineage>
        <taxon>Bacteria</taxon>
        <taxon>Pseudomonadati</taxon>
        <taxon>Bacteroidota</taxon>
        <taxon>Flavobacteriia</taxon>
        <taxon>Flavobacteriales</taxon>
        <taxon>Flavobacteriaceae</taxon>
        <taxon>Winogradskyella</taxon>
    </lineage>
</organism>
<sequence>MNIMVKTINKFPVIQLEDILSSDELIKESLDLIGCLVIQNSEIDDEKIEFGYNLMSSFFSLDNLTKQKYSFKKIDQKKYSDIGYFPFKTEIAVNQKIPDLKEMFHIGRDFKNSSLYATNFFPSEIQGFETFFTTLFNEFEIIGNKVFQGLTKNLPLKNSYKSELLSNNNSLLRLIHYPPCDNNYEKGMRAAPHTGIQLLGIQPKASSEGLEFYSKKLGWFRFPKLENCIIINIGEMMSYISNKHFQPTLHRVSNASYDKSRQAIVHFFHPNSEIDLVNIENNTSVKSGEWLIKRLKEIGVYK</sequence>
<accession>A0ABP8CNR3</accession>
<dbReference type="PANTHER" id="PTHR47991">
    <property type="entry name" value="OXOGLUTARATE/IRON-DEPENDENT DIOXYGENASE"/>
    <property type="match status" value="1"/>
</dbReference>
<feature type="domain" description="Non-haem dioxygenase N-terminal" evidence="4">
    <location>
        <begin position="24"/>
        <end position="124"/>
    </location>
</feature>
<evidence type="ECO:0000313" key="6">
    <source>
        <dbReference type="Proteomes" id="UP001501682"/>
    </source>
</evidence>
<dbReference type="Proteomes" id="UP001501682">
    <property type="component" value="Unassembled WGS sequence"/>
</dbReference>
<evidence type="ECO:0000259" key="4">
    <source>
        <dbReference type="Pfam" id="PF14226"/>
    </source>
</evidence>
<evidence type="ECO:0000259" key="3">
    <source>
        <dbReference type="Pfam" id="PF03171"/>
    </source>
</evidence>
<gene>
    <name evidence="5" type="ORF">GCM10022292_08280</name>
</gene>
<dbReference type="Gene3D" id="2.60.120.330">
    <property type="entry name" value="B-lactam Antibiotic, Isopenicillin N Synthase, Chain"/>
    <property type="match status" value="1"/>
</dbReference>
<keyword evidence="2" id="KW-0408">Iron</keyword>